<proteinExistence type="predicted"/>
<accession>A0AA38MHG4</accession>
<organism evidence="2 3">
    <name type="scientific">Zophobas morio</name>
    <dbReference type="NCBI Taxonomy" id="2755281"/>
    <lineage>
        <taxon>Eukaryota</taxon>
        <taxon>Metazoa</taxon>
        <taxon>Ecdysozoa</taxon>
        <taxon>Arthropoda</taxon>
        <taxon>Hexapoda</taxon>
        <taxon>Insecta</taxon>
        <taxon>Pterygota</taxon>
        <taxon>Neoptera</taxon>
        <taxon>Endopterygota</taxon>
        <taxon>Coleoptera</taxon>
        <taxon>Polyphaga</taxon>
        <taxon>Cucujiformia</taxon>
        <taxon>Tenebrionidae</taxon>
        <taxon>Zophobas</taxon>
    </lineage>
</organism>
<keyword evidence="1" id="KW-0812">Transmembrane</keyword>
<dbReference type="Proteomes" id="UP001168821">
    <property type="component" value="Unassembled WGS sequence"/>
</dbReference>
<keyword evidence="1" id="KW-1133">Transmembrane helix</keyword>
<sequence length="114" mass="13536">MDQGIKPQKQVHPRETANIVSLITFFYSFNLFKRGFKKDLDEDDMYEVLVSCKSKNLGDQMEAQWDLDKKKYKTPSLLRVLWACFGKTYLVFGVVQLIMRTVLVYVWIFFTYVM</sequence>
<evidence type="ECO:0000313" key="3">
    <source>
        <dbReference type="Proteomes" id="UP001168821"/>
    </source>
</evidence>
<comment type="caution">
    <text evidence="2">The sequence shown here is derived from an EMBL/GenBank/DDBJ whole genome shotgun (WGS) entry which is preliminary data.</text>
</comment>
<dbReference type="EMBL" id="JALNTZ010000004">
    <property type="protein sequence ID" value="KAJ3656706.1"/>
    <property type="molecule type" value="Genomic_DNA"/>
</dbReference>
<evidence type="ECO:0000256" key="1">
    <source>
        <dbReference type="SAM" id="Phobius"/>
    </source>
</evidence>
<protein>
    <submittedName>
        <fullName evidence="2">Uncharacterized protein</fullName>
    </submittedName>
</protein>
<dbReference type="AlphaFoldDB" id="A0AA38MHG4"/>
<name>A0AA38MHG4_9CUCU</name>
<evidence type="ECO:0000313" key="2">
    <source>
        <dbReference type="EMBL" id="KAJ3656706.1"/>
    </source>
</evidence>
<feature type="transmembrane region" description="Helical" evidence="1">
    <location>
        <begin position="89"/>
        <end position="110"/>
    </location>
</feature>
<keyword evidence="3" id="KW-1185">Reference proteome</keyword>
<reference evidence="2" key="1">
    <citation type="journal article" date="2023" name="G3 (Bethesda)">
        <title>Whole genome assemblies of Zophobas morio and Tenebrio molitor.</title>
        <authorList>
            <person name="Kaur S."/>
            <person name="Stinson S.A."/>
            <person name="diCenzo G.C."/>
        </authorList>
    </citation>
    <scope>NUCLEOTIDE SEQUENCE</scope>
    <source>
        <strain evidence="2">QUZm001</strain>
    </source>
</reference>
<keyword evidence="1" id="KW-0472">Membrane</keyword>
<gene>
    <name evidence="2" type="ORF">Zmor_015756</name>
</gene>